<organism evidence="6 7">
    <name type="scientific">Lactococcus nasutitermitis</name>
    <dbReference type="NCBI Taxonomy" id="1652957"/>
    <lineage>
        <taxon>Bacteria</taxon>
        <taxon>Bacillati</taxon>
        <taxon>Bacillota</taxon>
        <taxon>Bacilli</taxon>
        <taxon>Lactobacillales</taxon>
        <taxon>Streptococcaceae</taxon>
        <taxon>Lactococcus</taxon>
    </lineage>
</organism>
<dbReference type="HAMAP" id="MF_01077">
    <property type="entry name" value="RimP"/>
    <property type="match status" value="1"/>
</dbReference>
<dbReference type="Pfam" id="PF17384">
    <property type="entry name" value="DUF150_C"/>
    <property type="match status" value="1"/>
</dbReference>
<dbReference type="InterPro" id="IPR028989">
    <property type="entry name" value="RimP_N"/>
</dbReference>
<dbReference type="SUPFAM" id="SSF75420">
    <property type="entry name" value="YhbC-like, N-terminal domain"/>
    <property type="match status" value="1"/>
</dbReference>
<reference evidence="7" key="1">
    <citation type="journal article" date="2019" name="Int. J. Syst. Evol. Microbiol.">
        <title>The Global Catalogue of Microorganisms (GCM) 10K type strain sequencing project: providing services to taxonomists for standard genome sequencing and annotation.</title>
        <authorList>
            <consortium name="The Broad Institute Genomics Platform"/>
            <consortium name="The Broad Institute Genome Sequencing Center for Infectious Disease"/>
            <person name="Wu L."/>
            <person name="Ma J."/>
        </authorList>
    </citation>
    <scope>NUCLEOTIDE SEQUENCE [LARGE SCALE GENOMIC DNA]</scope>
    <source>
        <strain evidence="7">CCUG 63287</strain>
    </source>
</reference>
<accession>A0ABV9JA40</accession>
<dbReference type="NCBIfam" id="NF000928">
    <property type="entry name" value="PRK00092.1-2"/>
    <property type="match status" value="1"/>
</dbReference>
<keyword evidence="7" id="KW-1185">Reference proteome</keyword>
<dbReference type="EMBL" id="JBHSGD010000001">
    <property type="protein sequence ID" value="MFC4651540.1"/>
    <property type="molecule type" value="Genomic_DNA"/>
</dbReference>
<evidence type="ECO:0000259" key="5">
    <source>
        <dbReference type="Pfam" id="PF17384"/>
    </source>
</evidence>
<dbReference type="Gene3D" id="2.30.30.180">
    <property type="entry name" value="Ribosome maturation factor RimP, C-terminal domain"/>
    <property type="match status" value="1"/>
</dbReference>
<dbReference type="Pfam" id="PF02576">
    <property type="entry name" value="RimP_N"/>
    <property type="match status" value="1"/>
</dbReference>
<dbReference type="PANTHER" id="PTHR33867:SF1">
    <property type="entry name" value="RIBOSOME MATURATION FACTOR RIMP"/>
    <property type="match status" value="1"/>
</dbReference>
<evidence type="ECO:0000256" key="1">
    <source>
        <dbReference type="ARBA" id="ARBA00022490"/>
    </source>
</evidence>
<gene>
    <name evidence="3 6" type="primary">rimP</name>
    <name evidence="6" type="ORF">ACFO26_01275</name>
</gene>
<dbReference type="InterPro" id="IPR035956">
    <property type="entry name" value="RimP_N_sf"/>
</dbReference>
<keyword evidence="2 3" id="KW-0690">Ribosome biogenesis</keyword>
<evidence type="ECO:0000256" key="2">
    <source>
        <dbReference type="ARBA" id="ARBA00022517"/>
    </source>
</evidence>
<dbReference type="Gene3D" id="3.30.300.70">
    <property type="entry name" value="RimP-like superfamily, N-terminal"/>
    <property type="match status" value="1"/>
</dbReference>
<dbReference type="InterPro" id="IPR028998">
    <property type="entry name" value="RimP_C"/>
</dbReference>
<keyword evidence="1 3" id="KW-0963">Cytoplasm</keyword>
<feature type="domain" description="Ribosome maturation factor RimP C-terminal" evidence="5">
    <location>
        <begin position="88"/>
        <end position="157"/>
    </location>
</feature>
<comment type="caution">
    <text evidence="6">The sequence shown here is derived from an EMBL/GenBank/DDBJ whole genome shotgun (WGS) entry which is preliminary data.</text>
</comment>
<dbReference type="PANTHER" id="PTHR33867">
    <property type="entry name" value="RIBOSOME MATURATION FACTOR RIMP"/>
    <property type="match status" value="1"/>
</dbReference>
<dbReference type="Proteomes" id="UP001595987">
    <property type="component" value="Unassembled WGS sequence"/>
</dbReference>
<dbReference type="CDD" id="cd01734">
    <property type="entry name" value="YlxS_C"/>
    <property type="match status" value="1"/>
</dbReference>
<evidence type="ECO:0000259" key="4">
    <source>
        <dbReference type="Pfam" id="PF02576"/>
    </source>
</evidence>
<comment type="function">
    <text evidence="3">Required for maturation of 30S ribosomal subunits.</text>
</comment>
<dbReference type="SUPFAM" id="SSF74942">
    <property type="entry name" value="YhbC-like, C-terminal domain"/>
    <property type="match status" value="1"/>
</dbReference>
<proteinExistence type="inferred from homology"/>
<comment type="similarity">
    <text evidence="3">Belongs to the RimP family.</text>
</comment>
<comment type="subcellular location">
    <subcellularLocation>
        <location evidence="3">Cytoplasm</location>
    </subcellularLocation>
</comment>
<evidence type="ECO:0000256" key="3">
    <source>
        <dbReference type="HAMAP-Rule" id="MF_01077"/>
    </source>
</evidence>
<dbReference type="InterPro" id="IPR036847">
    <property type="entry name" value="RimP_C_sf"/>
</dbReference>
<name>A0ABV9JA40_9LACT</name>
<evidence type="ECO:0000313" key="6">
    <source>
        <dbReference type="EMBL" id="MFC4651540.1"/>
    </source>
</evidence>
<protein>
    <recommendedName>
        <fullName evidence="3">Ribosome maturation factor RimP</fullName>
    </recommendedName>
</protein>
<dbReference type="RefSeq" id="WP_213534230.1">
    <property type="nucleotide sequence ID" value="NZ_BOVQ01000003.1"/>
</dbReference>
<dbReference type="InterPro" id="IPR003728">
    <property type="entry name" value="Ribosome_maturation_RimP"/>
</dbReference>
<feature type="domain" description="Ribosome maturation factor RimP N-terminal" evidence="4">
    <location>
        <begin position="12"/>
        <end position="85"/>
    </location>
</feature>
<sequence length="157" mass="17617">MEEITKVVETFIEPYLPEDVELVDVEWEKLGQDFILRVVIDKVDGVSIEDTANLSEIISPLLDKISPDPFPSEGYMLEVVSPGAERPLKKLADFENALGAFVLIKLYQKIAGEKEFTGDIVKVNDEVITLDVLDKTRHKSVEIPLDKISKATTLVKF</sequence>
<evidence type="ECO:0000313" key="7">
    <source>
        <dbReference type="Proteomes" id="UP001595987"/>
    </source>
</evidence>